<dbReference type="Proteomes" id="UP001206595">
    <property type="component" value="Unassembled WGS sequence"/>
</dbReference>
<dbReference type="RefSeq" id="XP_051442399.1">
    <property type="nucleotide sequence ID" value="XM_051590848.1"/>
</dbReference>
<keyword evidence="1" id="KW-0472">Membrane</keyword>
<evidence type="ECO:0000313" key="2">
    <source>
        <dbReference type="EMBL" id="KAI8577395.1"/>
    </source>
</evidence>
<proteinExistence type="predicted"/>
<gene>
    <name evidence="2" type="ORF">K450DRAFT_252234</name>
</gene>
<dbReference type="EMBL" id="MU620941">
    <property type="protein sequence ID" value="KAI8577395.1"/>
    <property type="molecule type" value="Genomic_DNA"/>
</dbReference>
<accession>A0AAD5HAS8</accession>
<name>A0AAD5HAS8_UMBRA</name>
<keyword evidence="1" id="KW-1133">Transmembrane helix</keyword>
<keyword evidence="3" id="KW-1185">Reference proteome</keyword>
<comment type="caution">
    <text evidence="2">The sequence shown here is derived from an EMBL/GenBank/DDBJ whole genome shotgun (WGS) entry which is preliminary data.</text>
</comment>
<dbReference type="AlphaFoldDB" id="A0AAD5HAS8"/>
<feature type="transmembrane region" description="Helical" evidence="1">
    <location>
        <begin position="63"/>
        <end position="86"/>
    </location>
</feature>
<reference evidence="2" key="1">
    <citation type="submission" date="2021-06" db="EMBL/GenBank/DDBJ databases">
        <authorList>
            <consortium name="DOE Joint Genome Institute"/>
            <person name="Mondo S.J."/>
            <person name="Amses K.R."/>
            <person name="Simmons D.R."/>
            <person name="Longcore J.E."/>
            <person name="Seto K."/>
            <person name="Alves G.H."/>
            <person name="Bonds A.E."/>
            <person name="Quandt C.A."/>
            <person name="Davis W.J."/>
            <person name="Chang Y."/>
            <person name="Letcher P.M."/>
            <person name="Powell M.J."/>
            <person name="Kuo A."/>
            <person name="Labutti K."/>
            <person name="Pangilinan J."/>
            <person name="Andreopoulos W."/>
            <person name="Tritt A."/>
            <person name="Riley R."/>
            <person name="Hundley H."/>
            <person name="Johnson J."/>
            <person name="Lipzen A."/>
            <person name="Barry K."/>
            <person name="Berbee M.L."/>
            <person name="Buchler N.E."/>
            <person name="Grigoriev I.V."/>
            <person name="Spatafora J.W."/>
            <person name="Stajich J.E."/>
            <person name="James T.Y."/>
        </authorList>
    </citation>
    <scope>NUCLEOTIDE SEQUENCE</scope>
    <source>
        <strain evidence="2">AG</strain>
    </source>
</reference>
<dbReference type="GeneID" id="75916191"/>
<protein>
    <submittedName>
        <fullName evidence="2">Uncharacterized protein</fullName>
    </submittedName>
</protein>
<reference evidence="2" key="2">
    <citation type="journal article" date="2022" name="Proc. Natl. Acad. Sci. U.S.A.">
        <title>Diploid-dominant life cycles characterize the early evolution of Fungi.</title>
        <authorList>
            <person name="Amses K.R."/>
            <person name="Simmons D.R."/>
            <person name="Longcore J.E."/>
            <person name="Mondo S.J."/>
            <person name="Seto K."/>
            <person name="Jeronimo G.H."/>
            <person name="Bonds A.E."/>
            <person name="Quandt C.A."/>
            <person name="Davis W.J."/>
            <person name="Chang Y."/>
            <person name="Federici B.A."/>
            <person name="Kuo A."/>
            <person name="LaButti K."/>
            <person name="Pangilinan J."/>
            <person name="Andreopoulos W."/>
            <person name="Tritt A."/>
            <person name="Riley R."/>
            <person name="Hundley H."/>
            <person name="Johnson J."/>
            <person name="Lipzen A."/>
            <person name="Barry K."/>
            <person name="Lang B.F."/>
            <person name="Cuomo C.A."/>
            <person name="Buchler N.E."/>
            <person name="Grigoriev I.V."/>
            <person name="Spatafora J.W."/>
            <person name="Stajich J.E."/>
            <person name="James T.Y."/>
        </authorList>
    </citation>
    <scope>NUCLEOTIDE SEQUENCE</scope>
    <source>
        <strain evidence="2">AG</strain>
    </source>
</reference>
<sequence length="92" mass="10898">MTLSLNIKFAHYTLYWKGINPHSNCRPWCHVILHPVDTQPVKCRVDLLRNRCYLYRNKSEITFAYFLICMSTTLYCIHLVALGEYLRKVCVS</sequence>
<evidence type="ECO:0000313" key="3">
    <source>
        <dbReference type="Proteomes" id="UP001206595"/>
    </source>
</evidence>
<evidence type="ECO:0000256" key="1">
    <source>
        <dbReference type="SAM" id="Phobius"/>
    </source>
</evidence>
<organism evidence="2 3">
    <name type="scientific">Umbelopsis ramanniana AG</name>
    <dbReference type="NCBI Taxonomy" id="1314678"/>
    <lineage>
        <taxon>Eukaryota</taxon>
        <taxon>Fungi</taxon>
        <taxon>Fungi incertae sedis</taxon>
        <taxon>Mucoromycota</taxon>
        <taxon>Mucoromycotina</taxon>
        <taxon>Umbelopsidomycetes</taxon>
        <taxon>Umbelopsidales</taxon>
        <taxon>Umbelopsidaceae</taxon>
        <taxon>Umbelopsis</taxon>
    </lineage>
</organism>
<keyword evidence="1" id="KW-0812">Transmembrane</keyword>